<sequence length="71" mass="8101">MENQAEDVNVEQDNGNNKKEDNMNKKKIFIPLIGTLGDCKPYFILAKELKNRGHTVCLGVHKRFEDQAKAI</sequence>
<feature type="non-terminal residue" evidence="3">
    <location>
        <position position="1"/>
    </location>
</feature>
<evidence type="ECO:0000313" key="4">
    <source>
        <dbReference type="Proteomes" id="UP000663828"/>
    </source>
</evidence>
<dbReference type="GO" id="GO:0005975">
    <property type="term" value="P:carbohydrate metabolic process"/>
    <property type="evidence" value="ECO:0007669"/>
    <property type="project" value="InterPro"/>
</dbReference>
<evidence type="ECO:0000259" key="2">
    <source>
        <dbReference type="Pfam" id="PF03033"/>
    </source>
</evidence>
<keyword evidence="4" id="KW-1185">Reference proteome</keyword>
<organism evidence="3 4">
    <name type="scientific">Adineta ricciae</name>
    <name type="common">Rotifer</name>
    <dbReference type="NCBI Taxonomy" id="249248"/>
    <lineage>
        <taxon>Eukaryota</taxon>
        <taxon>Metazoa</taxon>
        <taxon>Spiralia</taxon>
        <taxon>Gnathifera</taxon>
        <taxon>Rotifera</taxon>
        <taxon>Eurotatoria</taxon>
        <taxon>Bdelloidea</taxon>
        <taxon>Adinetida</taxon>
        <taxon>Adinetidae</taxon>
        <taxon>Adineta</taxon>
    </lineage>
</organism>
<gene>
    <name evidence="3" type="ORF">XAT740_LOCUS59337</name>
</gene>
<dbReference type="GO" id="GO:0016758">
    <property type="term" value="F:hexosyltransferase activity"/>
    <property type="evidence" value="ECO:0007669"/>
    <property type="project" value="InterPro"/>
</dbReference>
<accession>A0A816GFF4</accession>
<evidence type="ECO:0000313" key="3">
    <source>
        <dbReference type="EMBL" id="CAF1674582.1"/>
    </source>
</evidence>
<comment type="caution">
    <text evidence="3">The sequence shown here is derived from an EMBL/GenBank/DDBJ whole genome shotgun (WGS) entry which is preliminary data.</text>
</comment>
<feature type="region of interest" description="Disordered" evidence="1">
    <location>
        <begin position="1"/>
        <end position="22"/>
    </location>
</feature>
<feature type="domain" description="Glycosyltransferase family 28 N-terminal" evidence="2">
    <location>
        <begin position="30"/>
        <end position="68"/>
    </location>
</feature>
<evidence type="ECO:0000256" key="1">
    <source>
        <dbReference type="SAM" id="MobiDB-lite"/>
    </source>
</evidence>
<proteinExistence type="predicted"/>
<dbReference type="SUPFAM" id="SSF53756">
    <property type="entry name" value="UDP-Glycosyltransferase/glycogen phosphorylase"/>
    <property type="match status" value="1"/>
</dbReference>
<protein>
    <recommendedName>
        <fullName evidence="2">Glycosyltransferase family 28 N-terminal domain-containing protein</fullName>
    </recommendedName>
</protein>
<dbReference type="InterPro" id="IPR004276">
    <property type="entry name" value="GlycoTrans_28_N"/>
</dbReference>
<name>A0A816GFF4_ADIRI</name>
<reference evidence="3" key="1">
    <citation type="submission" date="2021-02" db="EMBL/GenBank/DDBJ databases">
        <authorList>
            <person name="Nowell W R."/>
        </authorList>
    </citation>
    <scope>NUCLEOTIDE SEQUENCE</scope>
</reference>
<dbReference type="Gene3D" id="3.40.50.2000">
    <property type="entry name" value="Glycogen Phosphorylase B"/>
    <property type="match status" value="1"/>
</dbReference>
<feature type="non-terminal residue" evidence="3">
    <location>
        <position position="71"/>
    </location>
</feature>
<dbReference type="AlphaFoldDB" id="A0A816GFF4"/>
<dbReference type="Proteomes" id="UP000663828">
    <property type="component" value="Unassembled WGS sequence"/>
</dbReference>
<feature type="compositionally biased region" description="Acidic residues" evidence="1">
    <location>
        <begin position="1"/>
        <end position="10"/>
    </location>
</feature>
<dbReference type="Pfam" id="PF03033">
    <property type="entry name" value="Glyco_transf_28"/>
    <property type="match status" value="1"/>
</dbReference>
<dbReference type="EMBL" id="CAJNOR010013670">
    <property type="protein sequence ID" value="CAF1674582.1"/>
    <property type="molecule type" value="Genomic_DNA"/>
</dbReference>